<keyword evidence="3" id="KW-1185">Reference proteome</keyword>
<accession>A0A286UE26</accession>
<feature type="compositionally biased region" description="Basic and acidic residues" evidence="1">
    <location>
        <begin position="47"/>
        <end position="59"/>
    </location>
</feature>
<evidence type="ECO:0000313" key="2">
    <source>
        <dbReference type="EMBL" id="PAV17735.1"/>
    </source>
</evidence>
<name>A0A286UE26_9AGAM</name>
<evidence type="ECO:0000313" key="3">
    <source>
        <dbReference type="Proteomes" id="UP000217199"/>
    </source>
</evidence>
<sequence length="182" mass="19366">MSSLNGDQIYSGDLSNTPKPYDDVSERTGSRLEKNESLASSSSRNELGGRKDTQGRVEPAEDEGGAARGAGVGGQSHEELKGAESGGKGGSENEEVYPEQLHAGRLEGVGPEYGAMHRVTVGDRIQGLKEELKGSIKHDPQLKQTGKDRISGKLKRREREQANSMDPFGTAASKESNGGNNL</sequence>
<dbReference type="STRING" id="2282107.A0A286UE26"/>
<feature type="compositionally biased region" description="Polar residues" evidence="1">
    <location>
        <begin position="1"/>
        <end position="18"/>
    </location>
</feature>
<proteinExistence type="predicted"/>
<comment type="caution">
    <text evidence="2">The sequence shown here is derived from an EMBL/GenBank/DDBJ whole genome shotgun (WGS) entry which is preliminary data.</text>
</comment>
<protein>
    <submittedName>
        <fullName evidence="2">Proteophosphoglycan ppg4</fullName>
    </submittedName>
</protein>
<dbReference type="EMBL" id="NBII01000006">
    <property type="protein sequence ID" value="PAV17735.1"/>
    <property type="molecule type" value="Genomic_DNA"/>
</dbReference>
<reference evidence="2 3" key="1">
    <citation type="journal article" date="2017" name="Mol. Ecol.">
        <title>Comparative and population genomic landscape of Phellinus noxius: A hypervariable fungus causing root rot in trees.</title>
        <authorList>
            <person name="Chung C.L."/>
            <person name="Lee T.J."/>
            <person name="Akiba M."/>
            <person name="Lee H.H."/>
            <person name="Kuo T.H."/>
            <person name="Liu D."/>
            <person name="Ke H.M."/>
            <person name="Yokoi T."/>
            <person name="Roa M.B."/>
            <person name="Lu M.J."/>
            <person name="Chang Y.Y."/>
            <person name="Ann P.J."/>
            <person name="Tsai J.N."/>
            <person name="Chen C.Y."/>
            <person name="Tzean S.S."/>
            <person name="Ota Y."/>
            <person name="Hattori T."/>
            <person name="Sahashi N."/>
            <person name="Liou R.F."/>
            <person name="Kikuchi T."/>
            <person name="Tsai I.J."/>
        </authorList>
    </citation>
    <scope>NUCLEOTIDE SEQUENCE [LARGE SCALE GENOMIC DNA]</scope>
    <source>
        <strain evidence="2 3">FFPRI411160</strain>
    </source>
</reference>
<feature type="compositionally biased region" description="Polar residues" evidence="1">
    <location>
        <begin position="173"/>
        <end position="182"/>
    </location>
</feature>
<feature type="compositionally biased region" description="Basic and acidic residues" evidence="1">
    <location>
        <begin position="20"/>
        <end position="36"/>
    </location>
</feature>
<feature type="region of interest" description="Disordered" evidence="1">
    <location>
        <begin position="1"/>
        <end position="107"/>
    </location>
</feature>
<feature type="region of interest" description="Disordered" evidence="1">
    <location>
        <begin position="133"/>
        <end position="182"/>
    </location>
</feature>
<organism evidence="2 3">
    <name type="scientific">Pyrrhoderma noxium</name>
    <dbReference type="NCBI Taxonomy" id="2282107"/>
    <lineage>
        <taxon>Eukaryota</taxon>
        <taxon>Fungi</taxon>
        <taxon>Dikarya</taxon>
        <taxon>Basidiomycota</taxon>
        <taxon>Agaricomycotina</taxon>
        <taxon>Agaricomycetes</taxon>
        <taxon>Hymenochaetales</taxon>
        <taxon>Hymenochaetaceae</taxon>
        <taxon>Pyrrhoderma</taxon>
    </lineage>
</organism>
<evidence type="ECO:0000256" key="1">
    <source>
        <dbReference type="SAM" id="MobiDB-lite"/>
    </source>
</evidence>
<feature type="compositionally biased region" description="Basic and acidic residues" evidence="1">
    <location>
        <begin position="133"/>
        <end position="161"/>
    </location>
</feature>
<dbReference type="Proteomes" id="UP000217199">
    <property type="component" value="Unassembled WGS sequence"/>
</dbReference>
<dbReference type="InParanoid" id="A0A286UE26"/>
<dbReference type="AlphaFoldDB" id="A0A286UE26"/>
<gene>
    <name evidence="2" type="ORF">PNOK_0622100</name>
</gene>
<dbReference type="OrthoDB" id="2500073at2759"/>